<dbReference type="InterPro" id="IPR018968">
    <property type="entry name" value="Phasin"/>
</dbReference>
<organism evidence="3 4">
    <name type="scientific">Bordetella genomosp. 9</name>
    <dbReference type="NCBI Taxonomy" id="1416803"/>
    <lineage>
        <taxon>Bacteria</taxon>
        <taxon>Pseudomonadati</taxon>
        <taxon>Pseudomonadota</taxon>
        <taxon>Betaproteobacteria</taxon>
        <taxon>Burkholderiales</taxon>
        <taxon>Alcaligenaceae</taxon>
        <taxon>Bordetella</taxon>
    </lineage>
</organism>
<reference evidence="3 4" key="1">
    <citation type="submission" date="2017-05" db="EMBL/GenBank/DDBJ databases">
        <title>Complete and WGS of Bordetella genogroups.</title>
        <authorList>
            <person name="Spilker T."/>
            <person name="LiPuma J."/>
        </authorList>
    </citation>
    <scope>NUCLEOTIDE SEQUENCE [LARGE SCALE GENOMIC DNA]</scope>
    <source>
        <strain evidence="3 4">AU17164</strain>
    </source>
</reference>
<dbReference type="NCBIfam" id="TIGR01841">
    <property type="entry name" value="phasin"/>
    <property type="match status" value="1"/>
</dbReference>
<feature type="region of interest" description="Disordered" evidence="1">
    <location>
        <begin position="174"/>
        <end position="196"/>
    </location>
</feature>
<name>A0A1W6Z2P6_9BORD</name>
<dbReference type="AlphaFoldDB" id="A0A1W6Z2P6"/>
<evidence type="ECO:0000313" key="4">
    <source>
        <dbReference type="Proteomes" id="UP000194139"/>
    </source>
</evidence>
<gene>
    <name evidence="3" type="ORF">CAL13_16625</name>
</gene>
<proteinExistence type="predicted"/>
<evidence type="ECO:0000313" key="3">
    <source>
        <dbReference type="EMBL" id="ARP87647.1"/>
    </source>
</evidence>
<evidence type="ECO:0000259" key="2">
    <source>
        <dbReference type="Pfam" id="PF09361"/>
    </source>
</evidence>
<dbReference type="OrthoDB" id="5298576at2"/>
<dbReference type="Proteomes" id="UP000194139">
    <property type="component" value="Chromosome"/>
</dbReference>
<dbReference type="Pfam" id="PF09361">
    <property type="entry name" value="Phasin_2"/>
    <property type="match status" value="1"/>
</dbReference>
<dbReference type="EMBL" id="CP021109">
    <property type="protein sequence ID" value="ARP87647.1"/>
    <property type="molecule type" value="Genomic_DNA"/>
</dbReference>
<feature type="domain" description="Phasin" evidence="2">
    <location>
        <begin position="6"/>
        <end position="105"/>
    </location>
</feature>
<protein>
    <submittedName>
        <fullName evidence="3">Phasin (PHA-granule associated protein)</fullName>
    </submittedName>
</protein>
<dbReference type="RefSeq" id="WP_086058372.1">
    <property type="nucleotide sequence ID" value="NZ_CP021109.1"/>
</dbReference>
<keyword evidence="4" id="KW-1185">Reference proteome</keyword>
<sequence>MSAIPQQVLARQQAGINTLIATQTALFSGFEKLVDLNMKVVKATLDEAALRAQQASEVKDPQEALAFSTSLVQPSAEKVLAYGKHVYDIVAGVQGELVKLGEEQIAENQAQLSEAIDQLAKNAPTGTEGAVALIKSSLATATSAYDSMTKAAKQAAEVAESNLNAAANATFKAASDAADVANKAAAPRSRRATAAA</sequence>
<dbReference type="InterPro" id="IPR010127">
    <property type="entry name" value="Phasin_subfam-1"/>
</dbReference>
<evidence type="ECO:0000256" key="1">
    <source>
        <dbReference type="SAM" id="MobiDB-lite"/>
    </source>
</evidence>
<accession>A0A1W6Z2P6</accession>